<keyword evidence="1" id="KW-0732">Signal</keyword>
<dbReference type="Proteomes" id="UP000218887">
    <property type="component" value="Unassembled WGS sequence"/>
</dbReference>
<dbReference type="RefSeq" id="WP_095656641.1">
    <property type="nucleotide sequence ID" value="NZ_NPOA01000012.1"/>
</dbReference>
<feature type="chain" id="PRO_5012177813" evidence="1">
    <location>
        <begin position="26"/>
        <end position="235"/>
    </location>
</feature>
<comment type="caution">
    <text evidence="2">The sequence shown here is derived from an EMBL/GenBank/DDBJ whole genome shotgun (WGS) entry which is preliminary data.</text>
</comment>
<protein>
    <submittedName>
        <fullName evidence="2">Uncharacterized protein</fullName>
    </submittedName>
</protein>
<sequence length="235" mass="26268">MVKRFFRVFLLALISIGVAPVFVNAQENIDSPSEELTLEVIENSADKVVIDRADYDSDIEFNENVNKYINDSNIMGVAVIDTRESISLKDNDLITPKGILLPYLSNIRNLGQSAFSSELLNTIWAQPGIPATLTNSYSVTTNYSNSTSISSLVVTTSLGFNVSKSHTVTYTGGPYTAPKTHNGKKVDHVRIYANPVKVKYRYDIYKPRRNKYYKAGNGQANKPVGVFYGKEFRYQ</sequence>
<organism evidence="2 3">
    <name type="scientific">Virgibacillus profundi</name>
    <dbReference type="NCBI Taxonomy" id="2024555"/>
    <lineage>
        <taxon>Bacteria</taxon>
        <taxon>Bacillati</taxon>
        <taxon>Bacillota</taxon>
        <taxon>Bacilli</taxon>
        <taxon>Bacillales</taxon>
        <taxon>Bacillaceae</taxon>
        <taxon>Virgibacillus</taxon>
    </lineage>
</organism>
<evidence type="ECO:0000256" key="1">
    <source>
        <dbReference type="SAM" id="SignalP"/>
    </source>
</evidence>
<reference evidence="2 3" key="1">
    <citation type="submission" date="2017-08" db="EMBL/GenBank/DDBJ databases">
        <title>Virgibacillus indicus sp. nov. and Virgibacillus profoundi sp. nov, two moderately halophilic bacteria isolated from marine sediment by using the Microfluidic Streak Plate.</title>
        <authorList>
            <person name="Xu B."/>
            <person name="Hu B."/>
            <person name="Wang J."/>
            <person name="Zhu Y."/>
            <person name="Huang L."/>
            <person name="Du W."/>
            <person name="Huang Y."/>
        </authorList>
    </citation>
    <scope>NUCLEOTIDE SEQUENCE [LARGE SCALE GENOMIC DNA]</scope>
    <source>
        <strain evidence="2 3">IO3-P3-H5</strain>
    </source>
</reference>
<evidence type="ECO:0000313" key="2">
    <source>
        <dbReference type="EMBL" id="PAV28527.1"/>
    </source>
</evidence>
<accession>A0A2A2IA63</accession>
<name>A0A2A2IA63_9BACI</name>
<keyword evidence="3" id="KW-1185">Reference proteome</keyword>
<gene>
    <name evidence="2" type="ORF">CIL05_16465</name>
</gene>
<proteinExistence type="predicted"/>
<feature type="signal peptide" evidence="1">
    <location>
        <begin position="1"/>
        <end position="25"/>
    </location>
</feature>
<dbReference type="EMBL" id="NPOA01000012">
    <property type="protein sequence ID" value="PAV28527.1"/>
    <property type="molecule type" value="Genomic_DNA"/>
</dbReference>
<dbReference type="AlphaFoldDB" id="A0A2A2IA63"/>
<evidence type="ECO:0000313" key="3">
    <source>
        <dbReference type="Proteomes" id="UP000218887"/>
    </source>
</evidence>